<sequence>MFGRKKTLNDELTETTAAVDARPGAKNRPTPKRREQEAANKRPLIVTDRKAAGKVDKVARREAQMKQRAGMLAGDERYLPPRDKGPRRKFIRDTVDSRWNIGEFLLPVMLLVLLLSFVRTSWALLSVFILVYGLIIVSVLDAVLMWRRTKKRLDGSRLGEPQRGEAMYAIMRAFQMRRTRMPKPKVARGERPTL</sequence>
<name>A0A495XY47_9MICO</name>
<dbReference type="RefSeq" id="WP_121031859.1">
    <property type="nucleotide sequence ID" value="NZ_JACHVT010000001.1"/>
</dbReference>
<gene>
    <name evidence="4" type="ORF">DFJ68_1202</name>
    <name evidence="3" type="ORF">FHW14_000108</name>
</gene>
<dbReference type="InterPro" id="IPR021403">
    <property type="entry name" value="DUF3043"/>
</dbReference>
<evidence type="ECO:0000313" key="4">
    <source>
        <dbReference type="EMBL" id="RKT77774.1"/>
    </source>
</evidence>
<feature type="transmembrane region" description="Helical" evidence="2">
    <location>
        <begin position="99"/>
        <end position="118"/>
    </location>
</feature>
<evidence type="ECO:0000256" key="2">
    <source>
        <dbReference type="SAM" id="Phobius"/>
    </source>
</evidence>
<dbReference type="EMBL" id="JACHVT010000001">
    <property type="protein sequence ID" value="MBB2984968.1"/>
    <property type="molecule type" value="Genomic_DNA"/>
</dbReference>
<reference evidence="4 5" key="1">
    <citation type="submission" date="2018-10" db="EMBL/GenBank/DDBJ databases">
        <title>Sequencing the genomes of 1000 actinobacteria strains.</title>
        <authorList>
            <person name="Klenk H.-P."/>
        </authorList>
    </citation>
    <scope>NUCLEOTIDE SEQUENCE [LARGE SCALE GENOMIC DNA]</scope>
    <source>
        <strain evidence="4 5">DSM 44267</strain>
    </source>
</reference>
<keyword evidence="2" id="KW-1133">Transmembrane helix</keyword>
<keyword evidence="5" id="KW-1185">Reference proteome</keyword>
<organism evidence="4 5">
    <name type="scientific">Terracoccus luteus</name>
    <dbReference type="NCBI Taxonomy" id="53356"/>
    <lineage>
        <taxon>Bacteria</taxon>
        <taxon>Bacillati</taxon>
        <taxon>Actinomycetota</taxon>
        <taxon>Actinomycetes</taxon>
        <taxon>Micrococcales</taxon>
        <taxon>Intrasporangiaceae</taxon>
        <taxon>Terracoccus</taxon>
    </lineage>
</organism>
<dbReference type="EMBL" id="RBXT01000001">
    <property type="protein sequence ID" value="RKT77774.1"/>
    <property type="molecule type" value="Genomic_DNA"/>
</dbReference>
<comment type="caution">
    <text evidence="4">The sequence shown here is derived from an EMBL/GenBank/DDBJ whole genome shotgun (WGS) entry which is preliminary data.</text>
</comment>
<feature type="transmembrane region" description="Helical" evidence="2">
    <location>
        <begin position="124"/>
        <end position="146"/>
    </location>
</feature>
<dbReference type="Pfam" id="PF11241">
    <property type="entry name" value="DUF3043"/>
    <property type="match status" value="1"/>
</dbReference>
<keyword evidence="2" id="KW-0812">Transmembrane</keyword>
<keyword evidence="2" id="KW-0472">Membrane</keyword>
<dbReference type="AlphaFoldDB" id="A0A495XY47"/>
<dbReference type="Proteomes" id="UP000278440">
    <property type="component" value="Unassembled WGS sequence"/>
</dbReference>
<reference evidence="3 6" key="2">
    <citation type="submission" date="2020-08" db="EMBL/GenBank/DDBJ databases">
        <title>Genomic Encyclopedia of Type Strains, Phase IV (KMG-V): Genome sequencing to study the core and pangenomes of soil and plant-associated prokaryotes.</title>
        <authorList>
            <person name="Whitman W."/>
        </authorList>
    </citation>
    <scope>NUCLEOTIDE SEQUENCE [LARGE SCALE GENOMIC DNA]</scope>
    <source>
        <strain evidence="3 6">B3ACCR2</strain>
    </source>
</reference>
<evidence type="ECO:0000313" key="3">
    <source>
        <dbReference type="EMBL" id="MBB2984968.1"/>
    </source>
</evidence>
<protein>
    <submittedName>
        <fullName evidence="4">DUF3043 family protein</fullName>
    </submittedName>
    <submittedName>
        <fullName evidence="3">Flp pilus assembly protein TadB</fullName>
    </submittedName>
</protein>
<evidence type="ECO:0000256" key="1">
    <source>
        <dbReference type="SAM" id="MobiDB-lite"/>
    </source>
</evidence>
<feature type="region of interest" description="Disordered" evidence="1">
    <location>
        <begin position="1"/>
        <end position="43"/>
    </location>
</feature>
<proteinExistence type="predicted"/>
<accession>A0A495XY47</accession>
<dbReference type="OrthoDB" id="5194448at2"/>
<evidence type="ECO:0000313" key="5">
    <source>
        <dbReference type="Proteomes" id="UP000278440"/>
    </source>
</evidence>
<evidence type="ECO:0000313" key="6">
    <source>
        <dbReference type="Proteomes" id="UP000590811"/>
    </source>
</evidence>
<dbReference type="Proteomes" id="UP000590811">
    <property type="component" value="Unassembled WGS sequence"/>
</dbReference>